<comment type="caution">
    <text evidence="1">The sequence shown here is derived from an EMBL/GenBank/DDBJ whole genome shotgun (WGS) entry which is preliminary data.</text>
</comment>
<name>A0ABV0JZ02_9CYAN</name>
<sequence>MQIAAPSWSFDSAATVKLLLLCLSPSIDDEIKQQIQSAARLEVDWDELIELANIHHVLALLYSRLNQVCQHQVPPRILNTMRHRYQQLVAKNLLLTAEMISLLKAMVHQGIDAMPYKGPALAHPLYGTMNLRQFGDLDIIIQPQHMPAVEKLLVAQGYRPYFGEKTTAELQTYMKAKAEHTYDFYHEGKGILVEIHWRFWPVYFSSINPSEIWHRRESLNLNGLSVPTIAIDDYLLVLCMHGSRHLWCRLSWLCDIAMLLYRCPDLDWPKLLVQAEGWGCKRMLHLGLYLAHHWLGASLPAVILHTVEADATIAKLAAQVDHRIFGLAPHSHRTMGTTTQYQLQVRERLQDKAMYLESVVYWLLKGRLSVRT</sequence>
<proteinExistence type="predicted"/>
<dbReference type="InterPro" id="IPR039498">
    <property type="entry name" value="NTP_transf_5"/>
</dbReference>
<accession>A0ABV0JZ02</accession>
<gene>
    <name evidence="1" type="ORF">NC992_02705</name>
</gene>
<reference evidence="1 2" key="1">
    <citation type="submission" date="2022-04" db="EMBL/GenBank/DDBJ databases">
        <title>Positive selection, recombination, and allopatry shape intraspecific diversity of widespread and dominant cyanobacteria.</title>
        <authorList>
            <person name="Wei J."/>
            <person name="Shu W."/>
            <person name="Hu C."/>
        </authorList>
    </citation>
    <scope>NUCLEOTIDE SEQUENCE [LARGE SCALE GENOMIC DNA]</scope>
    <source>
        <strain evidence="1 2">DQ-A4</strain>
    </source>
</reference>
<dbReference type="RefSeq" id="WP_190699092.1">
    <property type="nucleotide sequence ID" value="NZ_JAMPKX010000001.1"/>
</dbReference>
<protein>
    <submittedName>
        <fullName evidence="1">Nucleotidyltransferase family protein</fullName>
    </submittedName>
</protein>
<organism evidence="1 2">
    <name type="scientific">Leptolyngbya subtilissima DQ-A4</name>
    <dbReference type="NCBI Taxonomy" id="2933933"/>
    <lineage>
        <taxon>Bacteria</taxon>
        <taxon>Bacillati</taxon>
        <taxon>Cyanobacteriota</taxon>
        <taxon>Cyanophyceae</taxon>
        <taxon>Leptolyngbyales</taxon>
        <taxon>Leptolyngbyaceae</taxon>
        <taxon>Leptolyngbya group</taxon>
        <taxon>Leptolyngbya</taxon>
    </lineage>
</organism>
<evidence type="ECO:0000313" key="1">
    <source>
        <dbReference type="EMBL" id="MEP0945772.1"/>
    </source>
</evidence>
<dbReference type="Proteomes" id="UP001482513">
    <property type="component" value="Unassembled WGS sequence"/>
</dbReference>
<dbReference type="Pfam" id="PF14907">
    <property type="entry name" value="NTP_transf_5"/>
    <property type="match status" value="1"/>
</dbReference>
<dbReference type="EMBL" id="JAMPKX010000001">
    <property type="protein sequence ID" value="MEP0945772.1"/>
    <property type="molecule type" value="Genomic_DNA"/>
</dbReference>
<keyword evidence="2" id="KW-1185">Reference proteome</keyword>
<evidence type="ECO:0000313" key="2">
    <source>
        <dbReference type="Proteomes" id="UP001482513"/>
    </source>
</evidence>